<reference evidence="3 4" key="1">
    <citation type="submission" date="2015-11" db="EMBL/GenBank/DDBJ databases">
        <title>Draft genome of Sulfurovum riftiae 1812E, a member of the Epsilonproteobacteria isolated from the tube of the deep-sea hydrothermal vent tubewom Riftia pachyptila.</title>
        <authorList>
            <person name="Vetriani C."/>
            <person name="Giovannelli D."/>
        </authorList>
    </citation>
    <scope>NUCLEOTIDE SEQUENCE [LARGE SCALE GENOMIC DNA]</scope>
    <source>
        <strain evidence="3 4">1812E</strain>
    </source>
</reference>
<dbReference type="InterPro" id="IPR010131">
    <property type="entry name" value="MdtP/NodT-like"/>
</dbReference>
<dbReference type="GO" id="GO:0015562">
    <property type="term" value="F:efflux transmembrane transporter activity"/>
    <property type="evidence" value="ECO:0007669"/>
    <property type="project" value="InterPro"/>
</dbReference>
<protein>
    <recommendedName>
        <fullName evidence="5">Transporter</fullName>
    </recommendedName>
</protein>
<dbReference type="Proteomes" id="UP000075359">
    <property type="component" value="Unassembled WGS sequence"/>
</dbReference>
<dbReference type="GO" id="GO:0005886">
    <property type="term" value="C:plasma membrane"/>
    <property type="evidence" value="ECO:0007669"/>
    <property type="project" value="UniProtKB-SubCell"/>
</dbReference>
<dbReference type="NCBIfam" id="TIGR01845">
    <property type="entry name" value="outer_NodT"/>
    <property type="match status" value="1"/>
</dbReference>
<keyword evidence="4" id="KW-1185">Reference proteome</keyword>
<dbReference type="PROSITE" id="PS51257">
    <property type="entry name" value="PROKAR_LIPOPROTEIN"/>
    <property type="match status" value="1"/>
</dbReference>
<feature type="chain" id="PRO_5007358705" description="Transporter" evidence="2">
    <location>
        <begin position="21"/>
        <end position="460"/>
    </location>
</feature>
<keyword evidence="2" id="KW-0472">Membrane</keyword>
<sequence>MKKVILYSTLALLFTGCAQNVPTHDDAVATIKNGKESPQTRSQFTAPHTQGTVRDNWIKTFRDRKLDRLVTEGEKNNPNLKVAAARVERAIALTNLTSAGLMPTIDMGGFYHQNNDSGSREISWGGFAVSWEPDVWGRVSNLVAADKAFTRSQMADLEYARQSLAAQIAIDWFNLNANSRIYEFNKEIVKIQKKGLFILTKREEIGKGNKRDVHLSNALLASAQDSARAALDAKERSQRALEVLIGRYPAAKIDPAKLTRSLPKIPSGLPAQILERRPDLIAAQERVAAAFYQEKSAKLLKMPNVRLKLGIGPNSINDAITSLTAGLFAPLYTGGAIEAQVATATAEQKEAIAAYADTALRALQEVENGLASEKHLAARYTYVSTMVKEYKTAYDMTIEKYRVGESNILDILIIQGKWIKAEIIRMTIAKQRLINRVKLHLALGGSFNAHRADLRPKAKE</sequence>
<evidence type="ECO:0000256" key="2">
    <source>
        <dbReference type="RuleBase" id="RU362097"/>
    </source>
</evidence>
<dbReference type="RefSeq" id="WP_067331268.1">
    <property type="nucleotide sequence ID" value="NZ_LNKT01000034.1"/>
</dbReference>
<dbReference type="PANTHER" id="PTHR30203">
    <property type="entry name" value="OUTER MEMBRANE CATION EFFLUX PROTEIN"/>
    <property type="match status" value="1"/>
</dbReference>
<dbReference type="Gene3D" id="2.20.200.10">
    <property type="entry name" value="Outer membrane efflux proteins (OEP)"/>
    <property type="match status" value="1"/>
</dbReference>
<evidence type="ECO:0000313" key="4">
    <source>
        <dbReference type="Proteomes" id="UP000075359"/>
    </source>
</evidence>
<dbReference type="InterPro" id="IPR003423">
    <property type="entry name" value="OMP_efflux"/>
</dbReference>
<feature type="signal peptide" evidence="2">
    <location>
        <begin position="1"/>
        <end position="20"/>
    </location>
</feature>
<dbReference type="Pfam" id="PF02321">
    <property type="entry name" value="OEP"/>
    <property type="match status" value="2"/>
</dbReference>
<comment type="caution">
    <text evidence="3">The sequence shown here is derived from an EMBL/GenBank/DDBJ whole genome shotgun (WGS) entry which is preliminary data.</text>
</comment>
<keyword evidence="2" id="KW-0732">Signal</keyword>
<name>A0A151CGF0_9BACT</name>
<comment type="similarity">
    <text evidence="1 2">Belongs to the outer membrane factor (OMF) (TC 1.B.17) family.</text>
</comment>
<dbReference type="Gene3D" id="1.20.1600.10">
    <property type="entry name" value="Outer membrane efflux proteins (OEP)"/>
    <property type="match status" value="1"/>
</dbReference>
<evidence type="ECO:0000256" key="1">
    <source>
        <dbReference type="ARBA" id="ARBA00007613"/>
    </source>
</evidence>
<evidence type="ECO:0000313" key="3">
    <source>
        <dbReference type="EMBL" id="KYJ86363.1"/>
    </source>
</evidence>
<organism evidence="3 4">
    <name type="scientific">Sulfurovum riftiae</name>
    <dbReference type="NCBI Taxonomy" id="1630136"/>
    <lineage>
        <taxon>Bacteria</taxon>
        <taxon>Pseudomonadati</taxon>
        <taxon>Campylobacterota</taxon>
        <taxon>Epsilonproteobacteria</taxon>
        <taxon>Campylobacterales</taxon>
        <taxon>Sulfurovaceae</taxon>
        <taxon>Sulfurovum</taxon>
    </lineage>
</organism>
<gene>
    <name evidence="3" type="ORF">AS592_06095</name>
</gene>
<dbReference type="EMBL" id="LNKT01000034">
    <property type="protein sequence ID" value="KYJ86363.1"/>
    <property type="molecule type" value="Genomic_DNA"/>
</dbReference>
<dbReference type="SUPFAM" id="SSF56954">
    <property type="entry name" value="Outer membrane efflux proteins (OEP)"/>
    <property type="match status" value="1"/>
</dbReference>
<keyword evidence="2" id="KW-0449">Lipoprotein</keyword>
<keyword evidence="2" id="KW-1134">Transmembrane beta strand</keyword>
<dbReference type="STRING" id="1630136.AS592_06095"/>
<keyword evidence="2" id="KW-0812">Transmembrane</keyword>
<evidence type="ECO:0008006" key="5">
    <source>
        <dbReference type="Google" id="ProtNLM"/>
    </source>
</evidence>
<keyword evidence="2" id="KW-0564">Palmitate</keyword>
<accession>A0A151CGF0</accession>
<dbReference type="OrthoDB" id="9783163at2"/>
<dbReference type="AlphaFoldDB" id="A0A151CGF0"/>
<comment type="subcellular location">
    <subcellularLocation>
        <location evidence="2">Cell membrane</location>
        <topology evidence="2">Lipid-anchor</topology>
    </subcellularLocation>
</comment>
<proteinExistence type="inferred from homology"/>